<dbReference type="PANTHER" id="PTHR33695">
    <property type="entry name" value="LIPOPROTEIN SIGNAL PEPTIDASE"/>
    <property type="match status" value="1"/>
</dbReference>
<dbReference type="Proteomes" id="UP000028525">
    <property type="component" value="Unassembled WGS sequence"/>
</dbReference>
<dbReference type="OrthoDB" id="9810259at2"/>
<name>A0A084JDW2_9FIRM</name>
<keyword evidence="6 9" id="KW-0378">Hydrolase</keyword>
<dbReference type="Pfam" id="PF01252">
    <property type="entry name" value="Peptidase_A8"/>
    <property type="match status" value="1"/>
</dbReference>
<feature type="transmembrane region" description="Helical" evidence="9">
    <location>
        <begin position="66"/>
        <end position="83"/>
    </location>
</feature>
<evidence type="ECO:0000256" key="8">
    <source>
        <dbReference type="ARBA" id="ARBA00023136"/>
    </source>
</evidence>
<reference evidence="12 13" key="1">
    <citation type="submission" date="2014-07" db="EMBL/GenBank/DDBJ databases">
        <title>Draft genome of Clostridium celerecrescens 152B isolated from sediments associated with methane hydrate from Krishna Godavari basin.</title>
        <authorList>
            <person name="Honkalas V.S."/>
            <person name="Dabir A.P."/>
            <person name="Arora P."/>
            <person name="Dhakephalkar P.K."/>
        </authorList>
    </citation>
    <scope>NUCLEOTIDE SEQUENCE [LARGE SCALE GENOMIC DNA]</scope>
    <source>
        <strain evidence="12 13">152B</strain>
    </source>
</reference>
<dbReference type="PROSITE" id="PS00855">
    <property type="entry name" value="SPASE_II"/>
    <property type="match status" value="1"/>
</dbReference>
<dbReference type="UniPathway" id="UPA00665"/>
<proteinExistence type="inferred from homology"/>
<keyword evidence="3 9" id="KW-0645">Protease</keyword>
<dbReference type="EC" id="3.4.23.36" evidence="9"/>
<feature type="transmembrane region" description="Helical" evidence="9">
    <location>
        <begin position="131"/>
        <end position="155"/>
    </location>
</feature>
<dbReference type="HAMAP" id="MF_00161">
    <property type="entry name" value="LspA"/>
    <property type="match status" value="1"/>
</dbReference>
<evidence type="ECO:0000256" key="7">
    <source>
        <dbReference type="ARBA" id="ARBA00022989"/>
    </source>
</evidence>
<keyword evidence="8 9" id="KW-0472">Membrane</keyword>
<dbReference type="RefSeq" id="WP_038284335.1">
    <property type="nucleotide sequence ID" value="NZ_JPME01000037.1"/>
</dbReference>
<evidence type="ECO:0000256" key="11">
    <source>
        <dbReference type="RuleBase" id="RU004181"/>
    </source>
</evidence>
<feature type="active site" evidence="9">
    <location>
        <position position="137"/>
    </location>
</feature>
<organism evidence="12 13">
    <name type="scientific">Lacrimispora celerecrescens</name>
    <dbReference type="NCBI Taxonomy" id="29354"/>
    <lineage>
        <taxon>Bacteria</taxon>
        <taxon>Bacillati</taxon>
        <taxon>Bacillota</taxon>
        <taxon>Clostridia</taxon>
        <taxon>Lachnospirales</taxon>
        <taxon>Lachnospiraceae</taxon>
        <taxon>Lacrimispora</taxon>
    </lineage>
</organism>
<feature type="transmembrane region" description="Helical" evidence="9">
    <location>
        <begin position="7"/>
        <end position="25"/>
    </location>
</feature>
<evidence type="ECO:0000256" key="4">
    <source>
        <dbReference type="ARBA" id="ARBA00022692"/>
    </source>
</evidence>
<dbReference type="EMBL" id="JPME01000037">
    <property type="protein sequence ID" value="KEZ87146.1"/>
    <property type="molecule type" value="Genomic_DNA"/>
</dbReference>
<evidence type="ECO:0000256" key="9">
    <source>
        <dbReference type="HAMAP-Rule" id="MF_00161"/>
    </source>
</evidence>
<comment type="function">
    <text evidence="9 10">This protein specifically catalyzes the removal of signal peptides from prolipoproteins.</text>
</comment>
<keyword evidence="4 9" id="KW-0812">Transmembrane</keyword>
<sequence length="172" mass="19797">MNQKIKLIIGMIIGFFLSIGLDQWTKLLVVKHLMDRPPFVIWNGVFELYYSENRGAAFGMLQGKQAFFLLVALVVLSVAAFSVSRMPADRKYLPLHLIAMFLSAGAVGNMIDRFTRGYVVDFLYFKLIDFPIFNVADCYVTISMFVFMLLFLFYYKEEDLSCLSLHKKEELG</sequence>
<dbReference type="PRINTS" id="PR00781">
    <property type="entry name" value="LIPOSIGPTASE"/>
</dbReference>
<accession>A0A084JDW2</accession>
<keyword evidence="5 9" id="KW-0064">Aspartyl protease</keyword>
<gene>
    <name evidence="9" type="primary">lspA</name>
    <name evidence="12" type="ORF">IO98_21505</name>
</gene>
<feature type="transmembrane region" description="Helical" evidence="9">
    <location>
        <begin position="92"/>
        <end position="111"/>
    </location>
</feature>
<evidence type="ECO:0000313" key="12">
    <source>
        <dbReference type="EMBL" id="KEZ87146.1"/>
    </source>
</evidence>
<comment type="subcellular location">
    <subcellularLocation>
        <location evidence="9">Cell membrane</location>
        <topology evidence="9">Multi-pass membrane protein</topology>
    </subcellularLocation>
</comment>
<evidence type="ECO:0000256" key="5">
    <source>
        <dbReference type="ARBA" id="ARBA00022750"/>
    </source>
</evidence>
<dbReference type="GO" id="GO:0005886">
    <property type="term" value="C:plasma membrane"/>
    <property type="evidence" value="ECO:0007669"/>
    <property type="project" value="UniProtKB-SubCell"/>
</dbReference>
<dbReference type="NCBIfam" id="TIGR00077">
    <property type="entry name" value="lspA"/>
    <property type="match status" value="1"/>
</dbReference>
<protein>
    <recommendedName>
        <fullName evidence="9">Lipoprotein signal peptidase</fullName>
        <ecNumber evidence="9">3.4.23.36</ecNumber>
    </recommendedName>
    <alternativeName>
        <fullName evidence="9">Prolipoprotein signal peptidase</fullName>
    </alternativeName>
    <alternativeName>
        <fullName evidence="9">Signal peptidase II</fullName>
        <shortName evidence="9">SPase II</shortName>
    </alternativeName>
</protein>
<dbReference type="GO" id="GO:0004190">
    <property type="term" value="F:aspartic-type endopeptidase activity"/>
    <property type="evidence" value="ECO:0007669"/>
    <property type="project" value="UniProtKB-UniRule"/>
</dbReference>
<comment type="similarity">
    <text evidence="1 9 11">Belongs to the peptidase A8 family.</text>
</comment>
<keyword evidence="2 9" id="KW-1003">Cell membrane</keyword>
<comment type="catalytic activity">
    <reaction evidence="9 10">
        <text>Release of signal peptides from bacterial membrane prolipoproteins. Hydrolyzes -Xaa-Yaa-Zaa-|-(S,diacylglyceryl)Cys-, in which Xaa is hydrophobic (preferably Leu), and Yaa (Ala or Ser) and Zaa (Gly or Ala) have small, neutral side chains.</text>
        <dbReference type="EC" id="3.4.23.36"/>
    </reaction>
</comment>
<evidence type="ECO:0000256" key="3">
    <source>
        <dbReference type="ARBA" id="ARBA00022670"/>
    </source>
</evidence>
<comment type="pathway">
    <text evidence="9">Protein modification; lipoprotein biosynthesis (signal peptide cleavage).</text>
</comment>
<comment type="caution">
    <text evidence="12">The sequence shown here is derived from an EMBL/GenBank/DDBJ whole genome shotgun (WGS) entry which is preliminary data.</text>
</comment>
<dbReference type="InterPro" id="IPR001872">
    <property type="entry name" value="Peptidase_A8"/>
</dbReference>
<evidence type="ECO:0000256" key="6">
    <source>
        <dbReference type="ARBA" id="ARBA00022801"/>
    </source>
</evidence>
<evidence type="ECO:0000313" key="13">
    <source>
        <dbReference type="Proteomes" id="UP000028525"/>
    </source>
</evidence>
<evidence type="ECO:0000256" key="10">
    <source>
        <dbReference type="RuleBase" id="RU000594"/>
    </source>
</evidence>
<dbReference type="AlphaFoldDB" id="A0A084JDW2"/>
<feature type="active site" evidence="9">
    <location>
        <position position="121"/>
    </location>
</feature>
<keyword evidence="7 9" id="KW-1133">Transmembrane helix</keyword>
<dbReference type="GO" id="GO:0006508">
    <property type="term" value="P:proteolysis"/>
    <property type="evidence" value="ECO:0007669"/>
    <property type="project" value="UniProtKB-KW"/>
</dbReference>
<evidence type="ECO:0000256" key="1">
    <source>
        <dbReference type="ARBA" id="ARBA00006139"/>
    </source>
</evidence>
<keyword evidence="13" id="KW-1185">Reference proteome</keyword>
<dbReference type="STRING" id="29354.IO98_21505"/>
<dbReference type="PANTHER" id="PTHR33695:SF1">
    <property type="entry name" value="LIPOPROTEIN SIGNAL PEPTIDASE"/>
    <property type="match status" value="1"/>
</dbReference>
<evidence type="ECO:0000256" key="2">
    <source>
        <dbReference type="ARBA" id="ARBA00022475"/>
    </source>
</evidence>